<organism evidence="5">
    <name type="scientific">Castellaniella ginsengisoli</name>
    <dbReference type="NCBI Taxonomy" id="546114"/>
    <lineage>
        <taxon>Bacteria</taxon>
        <taxon>Pseudomonadati</taxon>
        <taxon>Pseudomonadota</taxon>
        <taxon>Betaproteobacteria</taxon>
        <taxon>Burkholderiales</taxon>
        <taxon>Alcaligenaceae</taxon>
        <taxon>Castellaniella</taxon>
    </lineage>
</organism>
<dbReference type="EMBL" id="CP158252">
    <property type="protein sequence ID" value="XDJ42030.1"/>
    <property type="molecule type" value="Genomic_DNA"/>
</dbReference>
<dbReference type="PANTHER" id="PTHR35530:SF1">
    <property type="entry name" value="2-HYDROXYMUCONATE TAUTOMERASE"/>
    <property type="match status" value="1"/>
</dbReference>
<sequence length="75" mass="8571">MLGSRSRLHRSCAMPTMHIELFEGRTPEKKRELVRALTERTCEVLGCQPDSVDIILTEISKDRWATGGVLWSEKN</sequence>
<dbReference type="EMBL" id="CP158254">
    <property type="protein sequence ID" value="XDJ47124.1"/>
    <property type="molecule type" value="Genomic_DNA"/>
</dbReference>
<accession>A0AB39CZ85</accession>
<proteinExistence type="inferred from homology"/>
<evidence type="ECO:0000256" key="1">
    <source>
        <dbReference type="ARBA" id="ARBA00006723"/>
    </source>
</evidence>
<comment type="similarity">
    <text evidence="1">Belongs to the 4-oxalocrotonate tautomerase family.</text>
</comment>
<dbReference type="PANTHER" id="PTHR35530">
    <property type="entry name" value="TAUTOMERASE-RELATED"/>
    <property type="match status" value="1"/>
</dbReference>
<dbReference type="EC" id="5.3.2.6" evidence="5"/>
<dbReference type="EMBL" id="CP158255">
    <property type="protein sequence ID" value="XDJ49558.1"/>
    <property type="molecule type" value="Genomic_DNA"/>
</dbReference>
<keyword evidence="2 5" id="KW-0413">Isomerase</keyword>
<dbReference type="GO" id="GO:0016853">
    <property type="term" value="F:isomerase activity"/>
    <property type="evidence" value="ECO:0007669"/>
    <property type="project" value="UniProtKB-KW"/>
</dbReference>
<dbReference type="RefSeq" id="WP_343836043.1">
    <property type="nucleotide sequence ID" value="NZ_BAAAEX010000006.1"/>
</dbReference>
<dbReference type="SUPFAM" id="SSF55331">
    <property type="entry name" value="Tautomerase/MIF"/>
    <property type="match status" value="1"/>
</dbReference>
<dbReference type="NCBIfam" id="NF001966">
    <property type="entry name" value="PRK00745.1"/>
    <property type="match status" value="1"/>
</dbReference>
<dbReference type="EMBL" id="CP158262">
    <property type="protein sequence ID" value="XDJ69156.1"/>
    <property type="molecule type" value="Genomic_DNA"/>
</dbReference>
<name>A0AB39CZ85_9BURK</name>
<evidence type="ECO:0000313" key="6">
    <source>
        <dbReference type="EMBL" id="XDJ49558.1"/>
    </source>
</evidence>
<dbReference type="AlphaFoldDB" id="A0AB39CZ85"/>
<dbReference type="Pfam" id="PF01361">
    <property type="entry name" value="Tautomerase"/>
    <property type="match status" value="1"/>
</dbReference>
<feature type="domain" description="4-oxalocrotonate tautomerase-like" evidence="3">
    <location>
        <begin position="15"/>
        <end position="70"/>
    </location>
</feature>
<evidence type="ECO:0000313" key="4">
    <source>
        <dbReference type="EMBL" id="XDJ42030.1"/>
    </source>
</evidence>
<dbReference type="Gene3D" id="3.30.429.10">
    <property type="entry name" value="Macrophage Migration Inhibitory Factor"/>
    <property type="match status" value="1"/>
</dbReference>
<dbReference type="InterPro" id="IPR004370">
    <property type="entry name" value="4-OT-like_dom"/>
</dbReference>
<evidence type="ECO:0000259" key="3">
    <source>
        <dbReference type="Pfam" id="PF01361"/>
    </source>
</evidence>
<gene>
    <name evidence="7" type="ORF">ABRY94_14050</name>
    <name evidence="4" type="ORF">ABRY99_00170</name>
    <name evidence="5" type="ORF">ABRZ04_12595</name>
    <name evidence="6" type="ORF">ABRZ09_09890</name>
</gene>
<protein>
    <submittedName>
        <fullName evidence="5">4-oxalocrotonate tautomerase</fullName>
        <ecNumber evidence="5">5.3.2.6</ecNumber>
    </submittedName>
</protein>
<dbReference type="InterPro" id="IPR014347">
    <property type="entry name" value="Tautomerase/MIF_sf"/>
</dbReference>
<evidence type="ECO:0000313" key="5">
    <source>
        <dbReference type="EMBL" id="XDJ47124.1"/>
    </source>
</evidence>
<reference evidence="5" key="1">
    <citation type="submission" date="2024-05" db="EMBL/GenBank/DDBJ databases">
        <authorList>
            <person name="Luo Y.-C."/>
            <person name="Nicholds J."/>
            <person name="Mortimer T."/>
            <person name="Maboni G."/>
        </authorList>
    </citation>
    <scope>NUCLEOTIDE SEQUENCE</scope>
    <source>
        <strain evidence="7">144863</strain>
        <strain evidence="6">151108</strain>
        <strain evidence="5">151836</strain>
        <strain evidence="4">153920</strain>
    </source>
</reference>
<evidence type="ECO:0000256" key="2">
    <source>
        <dbReference type="ARBA" id="ARBA00023235"/>
    </source>
</evidence>
<evidence type="ECO:0000313" key="7">
    <source>
        <dbReference type="EMBL" id="XDJ69156.1"/>
    </source>
</evidence>